<dbReference type="HOGENOM" id="CLU_3050151_0_0_1"/>
<evidence type="ECO:0000313" key="2">
    <source>
        <dbReference type="Proteomes" id="UP000016930"/>
    </source>
</evidence>
<sequence length="54" mass="5650">MPLNGINVTDSNCNRTTARDATCAQSITGSISRSYAEVDSTSCKFSLCNSDGVS</sequence>
<organism evidence="1 2">
    <name type="scientific">Ceriporiopsis subvermispora (strain B)</name>
    <name type="common">White-rot fungus</name>
    <name type="synonym">Gelatoporia subvermispora</name>
    <dbReference type="NCBI Taxonomy" id="914234"/>
    <lineage>
        <taxon>Eukaryota</taxon>
        <taxon>Fungi</taxon>
        <taxon>Dikarya</taxon>
        <taxon>Basidiomycota</taxon>
        <taxon>Agaricomycotina</taxon>
        <taxon>Agaricomycetes</taxon>
        <taxon>Polyporales</taxon>
        <taxon>Gelatoporiaceae</taxon>
        <taxon>Gelatoporia</taxon>
    </lineage>
</organism>
<gene>
    <name evidence="1" type="ORF">CERSUDRAFT_84190</name>
</gene>
<protein>
    <submittedName>
        <fullName evidence="1">Uncharacterized protein</fullName>
    </submittedName>
</protein>
<accession>M2QYC0</accession>
<keyword evidence="2" id="KW-1185">Reference proteome</keyword>
<dbReference type="EMBL" id="KB445797">
    <property type="protein sequence ID" value="EMD37155.1"/>
    <property type="molecule type" value="Genomic_DNA"/>
</dbReference>
<evidence type="ECO:0000313" key="1">
    <source>
        <dbReference type="EMBL" id="EMD37155.1"/>
    </source>
</evidence>
<name>M2QYC0_CERS8</name>
<proteinExistence type="predicted"/>
<reference evidence="1 2" key="1">
    <citation type="journal article" date="2012" name="Proc. Natl. Acad. Sci. U.S.A.">
        <title>Comparative genomics of Ceriporiopsis subvermispora and Phanerochaete chrysosporium provide insight into selective ligninolysis.</title>
        <authorList>
            <person name="Fernandez-Fueyo E."/>
            <person name="Ruiz-Duenas F.J."/>
            <person name="Ferreira P."/>
            <person name="Floudas D."/>
            <person name="Hibbett D.S."/>
            <person name="Canessa P."/>
            <person name="Larrondo L.F."/>
            <person name="James T.Y."/>
            <person name="Seelenfreund D."/>
            <person name="Lobos S."/>
            <person name="Polanco R."/>
            <person name="Tello M."/>
            <person name="Honda Y."/>
            <person name="Watanabe T."/>
            <person name="Watanabe T."/>
            <person name="Ryu J.S."/>
            <person name="Kubicek C.P."/>
            <person name="Schmoll M."/>
            <person name="Gaskell J."/>
            <person name="Hammel K.E."/>
            <person name="St John F.J."/>
            <person name="Vanden Wymelenberg A."/>
            <person name="Sabat G."/>
            <person name="Splinter BonDurant S."/>
            <person name="Syed K."/>
            <person name="Yadav J.S."/>
            <person name="Doddapaneni H."/>
            <person name="Subramanian V."/>
            <person name="Lavin J.L."/>
            <person name="Oguiza J.A."/>
            <person name="Perez G."/>
            <person name="Pisabarro A.G."/>
            <person name="Ramirez L."/>
            <person name="Santoyo F."/>
            <person name="Master E."/>
            <person name="Coutinho P.M."/>
            <person name="Henrissat B."/>
            <person name="Lombard V."/>
            <person name="Magnuson J.K."/>
            <person name="Kuees U."/>
            <person name="Hori C."/>
            <person name="Igarashi K."/>
            <person name="Samejima M."/>
            <person name="Held B.W."/>
            <person name="Barry K.W."/>
            <person name="LaButti K.M."/>
            <person name="Lapidus A."/>
            <person name="Lindquist E.A."/>
            <person name="Lucas S.M."/>
            <person name="Riley R."/>
            <person name="Salamov A.A."/>
            <person name="Hoffmeister D."/>
            <person name="Schwenk D."/>
            <person name="Hadar Y."/>
            <person name="Yarden O."/>
            <person name="de Vries R.P."/>
            <person name="Wiebenga A."/>
            <person name="Stenlid J."/>
            <person name="Eastwood D."/>
            <person name="Grigoriev I.V."/>
            <person name="Berka R.M."/>
            <person name="Blanchette R.A."/>
            <person name="Kersten P."/>
            <person name="Martinez A.T."/>
            <person name="Vicuna R."/>
            <person name="Cullen D."/>
        </authorList>
    </citation>
    <scope>NUCLEOTIDE SEQUENCE [LARGE SCALE GENOMIC DNA]</scope>
    <source>
        <strain evidence="1 2">B</strain>
    </source>
</reference>
<dbReference type="Proteomes" id="UP000016930">
    <property type="component" value="Unassembled WGS sequence"/>
</dbReference>
<dbReference type="AlphaFoldDB" id="M2QYC0"/>